<sequence>MPAPPRPVADTAAAADVGPSGLPSSLNRKGTRASADALLSDASTPLESRVVLGEGMQHPFSRHDTLSTVKGPTTPDGLEASPEKTASAPPDADEGKSGAYESHGEARVKVGLARRLVIAAGLFLITFLAAMDQTIVAVVLSTIAKEFDAMSSAVWIGTAYYITMAAFQPL</sequence>
<organism evidence="1 2">
    <name type="scientific">Spiromyces aspiralis</name>
    <dbReference type="NCBI Taxonomy" id="68401"/>
    <lineage>
        <taxon>Eukaryota</taxon>
        <taxon>Fungi</taxon>
        <taxon>Fungi incertae sedis</taxon>
        <taxon>Zoopagomycota</taxon>
        <taxon>Kickxellomycotina</taxon>
        <taxon>Kickxellomycetes</taxon>
        <taxon>Kickxellales</taxon>
        <taxon>Kickxellaceae</taxon>
        <taxon>Spiromyces</taxon>
    </lineage>
</organism>
<comment type="caution">
    <text evidence="1">The sequence shown here is derived from an EMBL/GenBank/DDBJ whole genome shotgun (WGS) entry which is preliminary data.</text>
</comment>
<accession>A0ACC1HPR1</accession>
<evidence type="ECO:0000313" key="1">
    <source>
        <dbReference type="EMBL" id="KAJ1678015.1"/>
    </source>
</evidence>
<keyword evidence="2" id="KW-1185">Reference proteome</keyword>
<dbReference type="Proteomes" id="UP001145114">
    <property type="component" value="Unassembled WGS sequence"/>
</dbReference>
<reference evidence="1" key="1">
    <citation type="submission" date="2022-06" db="EMBL/GenBank/DDBJ databases">
        <title>Phylogenomic reconstructions and comparative analyses of Kickxellomycotina fungi.</title>
        <authorList>
            <person name="Reynolds N.K."/>
            <person name="Stajich J.E."/>
            <person name="Barry K."/>
            <person name="Grigoriev I.V."/>
            <person name="Crous P."/>
            <person name="Smith M.E."/>
        </authorList>
    </citation>
    <scope>NUCLEOTIDE SEQUENCE</scope>
    <source>
        <strain evidence="1">RSA 2271</strain>
    </source>
</reference>
<evidence type="ECO:0000313" key="2">
    <source>
        <dbReference type="Proteomes" id="UP001145114"/>
    </source>
</evidence>
<feature type="non-terminal residue" evidence="1">
    <location>
        <position position="170"/>
    </location>
</feature>
<dbReference type="EMBL" id="JAMZIH010001642">
    <property type="protein sequence ID" value="KAJ1678015.1"/>
    <property type="molecule type" value="Genomic_DNA"/>
</dbReference>
<protein>
    <submittedName>
        <fullName evidence="1">Uncharacterized protein</fullName>
    </submittedName>
</protein>
<proteinExistence type="predicted"/>
<name>A0ACC1HPR1_9FUNG</name>
<gene>
    <name evidence="1" type="ORF">EV182_004957</name>
</gene>